<keyword evidence="4" id="KW-1185">Reference proteome</keyword>
<dbReference type="InterPro" id="IPR052738">
    <property type="entry name" value="ABC-Tungstate_binding"/>
</dbReference>
<keyword evidence="1" id="KW-0732">Signal</keyword>
<feature type="domain" description="PBP" evidence="2">
    <location>
        <begin position="34"/>
        <end position="255"/>
    </location>
</feature>
<accession>A0A1L3GFF1</accession>
<feature type="signal peptide" evidence="1">
    <location>
        <begin position="1"/>
        <end position="23"/>
    </location>
</feature>
<dbReference type="Gene3D" id="3.40.190.10">
    <property type="entry name" value="Periplasmic binding protein-like II"/>
    <property type="match status" value="2"/>
</dbReference>
<dbReference type="KEGG" id="pace:A6070_00305"/>
<reference evidence="3 4" key="1">
    <citation type="journal article" date="2017" name="Genome Announc.">
        <title>Complete Genome Sequences of Two Acetylene-Fermenting Pelobacter acetylenicus Strains.</title>
        <authorList>
            <person name="Sutton J.M."/>
            <person name="Baesman S.M."/>
            <person name="Fierst J.L."/>
            <person name="Poret-Peterson A.T."/>
            <person name="Oremland R.S."/>
            <person name="Dunlap D.S."/>
            <person name="Akob D.M."/>
        </authorList>
    </citation>
    <scope>NUCLEOTIDE SEQUENCE [LARGE SCALE GENOMIC DNA]</scope>
    <source>
        <strain evidence="3 4">DSM 3247</strain>
    </source>
</reference>
<protein>
    <submittedName>
        <fullName evidence="3">ABC transporter substrate-binding protein</fullName>
    </submittedName>
</protein>
<evidence type="ECO:0000259" key="2">
    <source>
        <dbReference type="Pfam" id="PF12849"/>
    </source>
</evidence>
<evidence type="ECO:0000313" key="3">
    <source>
        <dbReference type="EMBL" id="APG24694.1"/>
    </source>
</evidence>
<dbReference type="Pfam" id="PF12849">
    <property type="entry name" value="PBP_like_2"/>
    <property type="match status" value="1"/>
</dbReference>
<dbReference type="AlphaFoldDB" id="A0A1L3GFF1"/>
<dbReference type="STRING" id="29542.A6070_00305"/>
<gene>
    <name evidence="3" type="ORF">A7E75_06375</name>
</gene>
<evidence type="ECO:0000313" key="4">
    <source>
        <dbReference type="Proteomes" id="UP000182264"/>
    </source>
</evidence>
<dbReference type="OrthoDB" id="186379at2"/>
<dbReference type="RefSeq" id="WP_072286536.1">
    <property type="nucleotide sequence ID" value="NZ_CP015455.1"/>
</dbReference>
<dbReference type="PANTHER" id="PTHR37945:SF1">
    <property type="entry name" value="EXTRACELLULAR TUNGSTATE BINDING PROTEIN"/>
    <property type="match status" value="1"/>
</dbReference>
<organism evidence="3 4">
    <name type="scientific">Syntrophotalea acetylenica</name>
    <name type="common">Pelobacter acetylenicus</name>
    <dbReference type="NCBI Taxonomy" id="29542"/>
    <lineage>
        <taxon>Bacteria</taxon>
        <taxon>Pseudomonadati</taxon>
        <taxon>Thermodesulfobacteriota</taxon>
        <taxon>Desulfuromonadia</taxon>
        <taxon>Desulfuromonadales</taxon>
        <taxon>Syntrophotaleaceae</taxon>
        <taxon>Syntrophotalea</taxon>
    </lineage>
</organism>
<feature type="chain" id="PRO_5012250475" evidence="1">
    <location>
        <begin position="24"/>
        <end position="285"/>
    </location>
</feature>
<dbReference type="SUPFAM" id="SSF53850">
    <property type="entry name" value="Periplasmic binding protein-like II"/>
    <property type="match status" value="1"/>
</dbReference>
<dbReference type="PANTHER" id="PTHR37945">
    <property type="entry name" value="EXTRACELLULAR TUNGSTATE BINDING PROTEIN"/>
    <property type="match status" value="1"/>
</dbReference>
<sequence length="285" mass="30676">MRRRIVFSVLWLALAAFVSTAIAGNQYAAVYGDGSQAFTLATGSPGELGLLKVLGETFAEQENAQLRWQKAGSGASLKLLKEKQVDMIMVHAPAAEKQAVEEGWAVKRTLIGSNEFFIVGPAADPAGIGNATSAADAYARIAAAKTRFFSRGDNSGTHKKELAIWEKAGVKPEGDWYIVTNDFMTATLQRANDEGGYFMTDSSTWIAEKNNMSALRVLFKGDKFIVNTYHALCQPEGVTPGAAIAAKFIDYVASEQGQTIIRDCGAAEYGEGLYNDAAYAEQFGD</sequence>
<proteinExistence type="predicted"/>
<evidence type="ECO:0000256" key="1">
    <source>
        <dbReference type="SAM" id="SignalP"/>
    </source>
</evidence>
<dbReference type="InterPro" id="IPR024370">
    <property type="entry name" value="PBP_domain"/>
</dbReference>
<dbReference type="Proteomes" id="UP000182264">
    <property type="component" value="Chromosome"/>
</dbReference>
<dbReference type="EMBL" id="CP015518">
    <property type="protein sequence ID" value="APG24694.1"/>
    <property type="molecule type" value="Genomic_DNA"/>
</dbReference>
<name>A0A1L3GFF1_SYNAC</name>